<name>A0A914QUJ3_9BILA</name>
<keyword evidence="1" id="KW-1185">Reference proteome</keyword>
<organism evidence="1 2">
    <name type="scientific">Panagrolaimus davidi</name>
    <dbReference type="NCBI Taxonomy" id="227884"/>
    <lineage>
        <taxon>Eukaryota</taxon>
        <taxon>Metazoa</taxon>
        <taxon>Ecdysozoa</taxon>
        <taxon>Nematoda</taxon>
        <taxon>Chromadorea</taxon>
        <taxon>Rhabditida</taxon>
        <taxon>Tylenchina</taxon>
        <taxon>Panagrolaimomorpha</taxon>
        <taxon>Panagrolaimoidea</taxon>
        <taxon>Panagrolaimidae</taxon>
        <taxon>Panagrolaimus</taxon>
    </lineage>
</organism>
<dbReference type="SUPFAM" id="SSF53067">
    <property type="entry name" value="Actin-like ATPase domain"/>
    <property type="match status" value="1"/>
</dbReference>
<accession>A0A914QUJ3</accession>
<dbReference type="InterPro" id="IPR043129">
    <property type="entry name" value="ATPase_NBD"/>
</dbReference>
<dbReference type="WBParaSite" id="PDA_v2.g764.t1">
    <property type="protein sequence ID" value="PDA_v2.g764.t1"/>
    <property type="gene ID" value="PDA_v2.g764"/>
</dbReference>
<dbReference type="Proteomes" id="UP000887578">
    <property type="component" value="Unplaced"/>
</dbReference>
<dbReference type="AlphaFoldDB" id="A0A914QUJ3"/>
<dbReference type="Gene3D" id="3.30.420.40">
    <property type="match status" value="1"/>
</dbReference>
<evidence type="ECO:0000313" key="2">
    <source>
        <dbReference type="WBParaSite" id="PDA_v2.g764.t1"/>
    </source>
</evidence>
<reference evidence="2" key="1">
    <citation type="submission" date="2022-11" db="UniProtKB">
        <authorList>
            <consortium name="WormBaseParasite"/>
        </authorList>
    </citation>
    <scope>IDENTIFICATION</scope>
</reference>
<protein>
    <submittedName>
        <fullName evidence="2">Uncharacterized protein</fullName>
    </submittedName>
</protein>
<evidence type="ECO:0000313" key="1">
    <source>
        <dbReference type="Proteomes" id="UP000887578"/>
    </source>
</evidence>
<proteinExistence type="predicted"/>
<sequence>MIQACVKVAEKYSDNILVIPPLLARMTYALKDIAKLHDPPLNESILVVTINNSFNDFVILQRNQNFELEIIHRSFCKSENEIMKEFPQIYDEFFPDATVILFQKEYSEFVEKIRNKFNPKNLFLRFYKRWDYLLMSGGLLRAPNSDDREFDNRYWIPNFSMGIETIIYSGRKKILPEGTKIPCKFYGINNGKPQSIKLWYSSEFFQLFENLVYERKEASRKSIYLKGSSDQVIGYYDDRGVPYISSVQQAAITEEKGAICINRVNQNLSLQTMSTTESPKITLIFEEDFFGAEIFQNGVTQKVKDSEGNEQIPLYLSMADGIPEIGEKAKNDYHKFPQCVIYDVFKAIGKPLNEIKIDPKWGFKVIENNGNIFFQIETPSGPRLIPQEIVISAFMKSAKLKVESKMGNKNQINKIRLSTTLKLSKPQKVIFEKAAEKNNLEILYFTVALTESE</sequence>